<keyword evidence="1" id="KW-0812">Transmembrane</keyword>
<feature type="transmembrane region" description="Helical" evidence="1">
    <location>
        <begin position="93"/>
        <end position="114"/>
    </location>
</feature>
<proteinExistence type="predicted"/>
<evidence type="ECO:0000313" key="3">
    <source>
        <dbReference type="Proteomes" id="UP001153714"/>
    </source>
</evidence>
<dbReference type="OrthoDB" id="6928303at2759"/>
<name>A0A9N9QW57_9NEOP</name>
<dbReference type="AlphaFoldDB" id="A0A9N9QW57"/>
<keyword evidence="1" id="KW-1133">Transmembrane helix</keyword>
<feature type="transmembrane region" description="Helical" evidence="1">
    <location>
        <begin position="21"/>
        <end position="41"/>
    </location>
</feature>
<accession>A0A9N9QW57</accession>
<keyword evidence="1" id="KW-0472">Membrane</keyword>
<reference evidence="2" key="2">
    <citation type="submission" date="2022-10" db="EMBL/GenBank/DDBJ databases">
        <authorList>
            <consortium name="ENA_rothamsted_submissions"/>
            <consortium name="culmorum"/>
            <person name="King R."/>
        </authorList>
    </citation>
    <scope>NUCLEOTIDE SEQUENCE</scope>
</reference>
<protein>
    <submittedName>
        <fullName evidence="2">Uncharacterized protein</fullName>
    </submittedName>
</protein>
<dbReference type="Proteomes" id="UP001153714">
    <property type="component" value="Chromosome 12"/>
</dbReference>
<keyword evidence="3" id="KW-1185">Reference proteome</keyword>
<feature type="transmembrane region" description="Helical" evidence="1">
    <location>
        <begin position="120"/>
        <end position="137"/>
    </location>
</feature>
<gene>
    <name evidence="2" type="ORF">DIATSA_LOCUS2687</name>
</gene>
<organism evidence="2 3">
    <name type="scientific">Diatraea saccharalis</name>
    <name type="common">sugarcane borer</name>
    <dbReference type="NCBI Taxonomy" id="40085"/>
    <lineage>
        <taxon>Eukaryota</taxon>
        <taxon>Metazoa</taxon>
        <taxon>Ecdysozoa</taxon>
        <taxon>Arthropoda</taxon>
        <taxon>Hexapoda</taxon>
        <taxon>Insecta</taxon>
        <taxon>Pterygota</taxon>
        <taxon>Neoptera</taxon>
        <taxon>Endopterygota</taxon>
        <taxon>Lepidoptera</taxon>
        <taxon>Glossata</taxon>
        <taxon>Ditrysia</taxon>
        <taxon>Pyraloidea</taxon>
        <taxon>Crambidae</taxon>
        <taxon>Crambinae</taxon>
        <taxon>Diatraea</taxon>
    </lineage>
</organism>
<evidence type="ECO:0000313" key="2">
    <source>
        <dbReference type="EMBL" id="CAG9784604.1"/>
    </source>
</evidence>
<feature type="transmembrane region" description="Helical" evidence="1">
    <location>
        <begin position="61"/>
        <end position="81"/>
    </location>
</feature>
<reference evidence="2" key="1">
    <citation type="submission" date="2021-12" db="EMBL/GenBank/DDBJ databases">
        <authorList>
            <person name="King R."/>
        </authorList>
    </citation>
    <scope>NUCLEOTIDE SEQUENCE</scope>
</reference>
<evidence type="ECO:0000256" key="1">
    <source>
        <dbReference type="SAM" id="Phobius"/>
    </source>
</evidence>
<dbReference type="EMBL" id="OU893343">
    <property type="protein sequence ID" value="CAG9784604.1"/>
    <property type="molecule type" value="Genomic_DNA"/>
</dbReference>
<sequence length="172" mass="19412">MRVNVPEVRKCCFCFPLRYGIILFGIINIIFSLLAIASLVFTTELRRVSLTNGSSLEDVTSTVLFSILGLGVILNFVLLVGGCQKDISMLRLYNYYAVLTCLAALVPLFILLYRKQYTDVYAAFVAIVMQIYVIVLVRSETLKLEKELLISQEAQRAYEDEIITIPDNVTLL</sequence>